<name>A0AAV0XS42_9HEMI</name>
<dbReference type="AlphaFoldDB" id="A0AAV0XS42"/>
<comment type="caution">
    <text evidence="2">The sequence shown here is derived from an EMBL/GenBank/DDBJ whole genome shotgun (WGS) entry which is preliminary data.</text>
</comment>
<reference evidence="2 3" key="1">
    <citation type="submission" date="2023-01" db="EMBL/GenBank/DDBJ databases">
        <authorList>
            <person name="Whitehead M."/>
        </authorList>
    </citation>
    <scope>NUCLEOTIDE SEQUENCE [LARGE SCALE GENOMIC DNA]</scope>
</reference>
<sequence>MWIIVSFDDEDAIQAVPAHWMKNNMCAWPKKDTKKHIQRRTIPNKFVFNYFKSRILKKGIGTIHKARETVKLAEQTSDLSNIENTKRKKNLLNHLVSGEVDFDRSITLETSPEKQKTVTSYNFNQDLDYDYKEISTTDNFKTQSLKSKLNMPGSRFSNKENKSSSTTPESNHEIPSIVYTSSSLFKVTSQDIYQSLIPDVLEEIVLSDYNTKQLTNLGHRPSTSTKHNFNDDLEIKNMAPKPSTKYNNYNIIKDHKRMNEVSPQNILNRILNVVLKIGYDVESVQQKQMEMEQTLTDAINQVHETKGSTHQSILTEGEDFYLMIPIIKNNYLFLKKKFWKSLIKLCAVNEVKRLQKIELNSKVRGLLKALFNDDALKEYSYVGQKKKKIFSSLRSCAIVFETIRKMKNFQSTTNAAIEDPIKKYIAGAGFRKSSKNTD</sequence>
<evidence type="ECO:0000256" key="1">
    <source>
        <dbReference type="SAM" id="MobiDB-lite"/>
    </source>
</evidence>
<dbReference type="EMBL" id="CARXXK010000671">
    <property type="protein sequence ID" value="CAI6370963.1"/>
    <property type="molecule type" value="Genomic_DNA"/>
</dbReference>
<organism evidence="2 3">
    <name type="scientific">Macrosiphum euphorbiae</name>
    <name type="common">potato aphid</name>
    <dbReference type="NCBI Taxonomy" id="13131"/>
    <lineage>
        <taxon>Eukaryota</taxon>
        <taxon>Metazoa</taxon>
        <taxon>Ecdysozoa</taxon>
        <taxon>Arthropoda</taxon>
        <taxon>Hexapoda</taxon>
        <taxon>Insecta</taxon>
        <taxon>Pterygota</taxon>
        <taxon>Neoptera</taxon>
        <taxon>Paraneoptera</taxon>
        <taxon>Hemiptera</taxon>
        <taxon>Sternorrhyncha</taxon>
        <taxon>Aphidomorpha</taxon>
        <taxon>Aphidoidea</taxon>
        <taxon>Aphididae</taxon>
        <taxon>Macrosiphini</taxon>
        <taxon>Macrosiphum</taxon>
    </lineage>
</organism>
<gene>
    <name evidence="2" type="ORF">MEUPH1_LOCUS25027</name>
</gene>
<evidence type="ECO:0008006" key="4">
    <source>
        <dbReference type="Google" id="ProtNLM"/>
    </source>
</evidence>
<accession>A0AAV0XS42</accession>
<evidence type="ECO:0000313" key="3">
    <source>
        <dbReference type="Proteomes" id="UP001160148"/>
    </source>
</evidence>
<evidence type="ECO:0000313" key="2">
    <source>
        <dbReference type="EMBL" id="CAI6370963.1"/>
    </source>
</evidence>
<dbReference type="Proteomes" id="UP001160148">
    <property type="component" value="Unassembled WGS sequence"/>
</dbReference>
<keyword evidence="3" id="KW-1185">Reference proteome</keyword>
<proteinExistence type="predicted"/>
<feature type="region of interest" description="Disordered" evidence="1">
    <location>
        <begin position="148"/>
        <end position="173"/>
    </location>
</feature>
<protein>
    <recommendedName>
        <fullName evidence="4">DUF4806 domain-containing protein</fullName>
    </recommendedName>
</protein>